<dbReference type="Proteomes" id="UP000612266">
    <property type="component" value="Unassembled WGS sequence"/>
</dbReference>
<accession>A0A6G6T2D5</accession>
<name>A0A6G6T2D5_9GAMM</name>
<reference evidence="2 3" key="1">
    <citation type="submission" date="2020-01" db="EMBL/GenBank/DDBJ databases">
        <title>The genomic epidemiology of tigecycline resistance gene tet(X) variants in a swine farm in China.</title>
        <authorList>
            <person name="Peng K."/>
            <person name="Li R."/>
        </authorList>
    </citation>
    <scope>NUCLEOTIDE SEQUENCE [LARGE SCALE GENOMIC DNA]</scope>
    <source>
        <strain evidence="2 3">ZF1</strain>
    </source>
</reference>
<dbReference type="RefSeq" id="WP_075673526.1">
    <property type="nucleotide sequence ID" value="NZ_CP045008.1"/>
</dbReference>
<evidence type="ECO:0000313" key="3">
    <source>
        <dbReference type="Proteomes" id="UP000501338"/>
    </source>
</evidence>
<sequence length="231" mass="26992">MLRSLSKNLLTYTCEGVLIRSRYVRQLDDIYKIKSAAKHAAKKIIRDFNNKLEKHNKEIISQAYSKGLQALLGDILSFVVQYQEKLTHYECQQRKQLITTIAQFFDSPEIQTELTHRLISTIPSDKKITLDIPTTLRRYLENKLNQLDIELYTHESKTIAVHAGDQITFFDPAIFIDDLKAQFHRPYTESYQPVFTKEIKEILLKYINTFDVFDNISSQSNISSEHNENED</sequence>
<protein>
    <submittedName>
        <fullName evidence="1">Type III secretion protein</fullName>
    </submittedName>
</protein>
<evidence type="ECO:0000313" key="1">
    <source>
        <dbReference type="EMBL" id="MBG2915653.1"/>
    </source>
</evidence>
<dbReference type="AlphaFoldDB" id="A0A6G6T2D5"/>
<dbReference type="Proteomes" id="UP000501338">
    <property type="component" value="Chromosome"/>
</dbReference>
<organism evidence="1 4">
    <name type="scientific">Proteus terrae subsp. cibarius</name>
    <dbReference type="NCBI Taxonomy" id="626774"/>
    <lineage>
        <taxon>Bacteria</taxon>
        <taxon>Pseudomonadati</taxon>
        <taxon>Pseudomonadota</taxon>
        <taxon>Gammaproteobacteria</taxon>
        <taxon>Enterobacterales</taxon>
        <taxon>Morganellaceae</taxon>
        <taxon>Proteus</taxon>
    </lineage>
</organism>
<evidence type="ECO:0000313" key="4">
    <source>
        <dbReference type="Proteomes" id="UP000612266"/>
    </source>
</evidence>
<evidence type="ECO:0000313" key="2">
    <source>
        <dbReference type="EMBL" id="QIF91955.1"/>
    </source>
</evidence>
<proteinExistence type="predicted"/>
<keyword evidence="3" id="KW-1185">Reference proteome</keyword>
<gene>
    <name evidence="2" type="ORF">GTH23_18895</name>
    <name evidence="1" type="ORF">I4901_14900</name>
</gene>
<reference evidence="1" key="2">
    <citation type="submission" date="2020-11" db="EMBL/GenBank/DDBJ databases">
        <title>Enhanced detection system for hospital associated transmission using whole genome sequencing surveillance.</title>
        <authorList>
            <person name="Harrison L.H."/>
            <person name="Van Tyne D."/>
            <person name="Marsh J.W."/>
            <person name="Griffith M.P."/>
            <person name="Snyder D.J."/>
            <person name="Cooper V.S."/>
            <person name="Mustapha M."/>
        </authorList>
    </citation>
    <scope>NUCLEOTIDE SEQUENCE</scope>
    <source>
        <strain evidence="1">PR00070</strain>
    </source>
</reference>
<dbReference type="GeneID" id="57334364"/>
<dbReference type="EMBL" id="CP047340">
    <property type="protein sequence ID" value="QIF91955.1"/>
    <property type="molecule type" value="Genomic_DNA"/>
</dbReference>
<dbReference type="EMBL" id="JADSJR010000023">
    <property type="protein sequence ID" value="MBG2915653.1"/>
    <property type="molecule type" value="Genomic_DNA"/>
</dbReference>